<gene>
    <name evidence="2" type="ordered locus">ROP_pROB02-00920</name>
</gene>
<dbReference type="PANTHER" id="PTHR21310:SF57">
    <property type="entry name" value="BLR2944 PROTEIN"/>
    <property type="match status" value="1"/>
</dbReference>
<dbReference type="Proteomes" id="UP000002212">
    <property type="component" value="Plasmid pROB02"/>
</dbReference>
<keyword evidence="2" id="KW-0808">Transferase</keyword>
<dbReference type="SUPFAM" id="SSF56112">
    <property type="entry name" value="Protein kinase-like (PK-like)"/>
    <property type="match status" value="1"/>
</dbReference>
<dbReference type="EMBL" id="AP011117">
    <property type="protein sequence ID" value="BAH47105.1"/>
    <property type="molecule type" value="Genomic_DNA"/>
</dbReference>
<keyword evidence="2" id="KW-0614">Plasmid</keyword>
<dbReference type="InterPro" id="IPR041726">
    <property type="entry name" value="ACAD10_11_N"/>
</dbReference>
<geneLocation type="plasmid" evidence="2 3">
    <name>pROB02</name>
</geneLocation>
<dbReference type="PANTHER" id="PTHR21310">
    <property type="entry name" value="AMINOGLYCOSIDE PHOSPHOTRANSFERASE-RELATED-RELATED"/>
    <property type="match status" value="1"/>
</dbReference>
<dbReference type="InterPro" id="IPR051678">
    <property type="entry name" value="AGP_Transferase"/>
</dbReference>
<name>C1BDQ2_RHOOB</name>
<dbReference type="RefSeq" id="WP_012687145.1">
    <property type="nucleotide sequence ID" value="NC_012521.1"/>
</dbReference>
<dbReference type="InterPro" id="IPR002575">
    <property type="entry name" value="Aminoglycoside_PTrfase"/>
</dbReference>
<dbReference type="InterPro" id="IPR011009">
    <property type="entry name" value="Kinase-like_dom_sf"/>
</dbReference>
<dbReference type="Pfam" id="PF01636">
    <property type="entry name" value="APH"/>
    <property type="match status" value="1"/>
</dbReference>
<dbReference type="AlphaFoldDB" id="C1BDQ2"/>
<protein>
    <submittedName>
        <fullName evidence="2">Putative phosphotransferase</fullName>
        <ecNumber evidence="2">2.7.-.-</ecNumber>
    </submittedName>
</protein>
<proteinExistence type="predicted"/>
<dbReference type="CDD" id="cd05154">
    <property type="entry name" value="ACAD10_11_N-like"/>
    <property type="match status" value="1"/>
</dbReference>
<dbReference type="PATRIC" id="fig|632772.20.peg.8469"/>
<dbReference type="Gene3D" id="3.90.1200.10">
    <property type="match status" value="1"/>
</dbReference>
<dbReference type="Gene3D" id="3.30.200.20">
    <property type="entry name" value="Phosphorylase Kinase, domain 1"/>
    <property type="match status" value="1"/>
</dbReference>
<dbReference type="HOGENOM" id="CLU_007526_1_1_11"/>
<evidence type="ECO:0000259" key="1">
    <source>
        <dbReference type="Pfam" id="PF01636"/>
    </source>
</evidence>
<evidence type="ECO:0000313" key="3">
    <source>
        <dbReference type="Proteomes" id="UP000002212"/>
    </source>
</evidence>
<feature type="domain" description="Aminoglycoside phosphotransferase" evidence="1">
    <location>
        <begin position="69"/>
        <end position="274"/>
    </location>
</feature>
<reference evidence="2 3" key="2">
    <citation type="submission" date="2009-03" db="EMBL/GenBank/DDBJ databases">
        <title>Comparison of the complete genome sequences of Rhodococcus erythropolis PR4 and Rhodococcus opacus B4.</title>
        <authorList>
            <person name="Takarada H."/>
            <person name="Sekine M."/>
            <person name="Hosoyama A."/>
            <person name="Yamada R."/>
            <person name="Fujisawa T."/>
            <person name="Omata S."/>
            <person name="Shimizu A."/>
            <person name="Tsukatani N."/>
            <person name="Tanikawa S."/>
            <person name="Fujita N."/>
            <person name="Harayama S."/>
        </authorList>
    </citation>
    <scope>NUCLEOTIDE SEQUENCE [LARGE SCALE GENOMIC DNA]</scope>
    <source>
        <strain evidence="2 3">B4</strain>
        <plasmid evidence="2 3">pROB02</plasmid>
    </source>
</reference>
<evidence type="ECO:0000313" key="2">
    <source>
        <dbReference type="EMBL" id="BAH47105.1"/>
    </source>
</evidence>
<dbReference type="GO" id="GO:0016740">
    <property type="term" value="F:transferase activity"/>
    <property type="evidence" value="ECO:0007669"/>
    <property type="project" value="UniProtKB-KW"/>
</dbReference>
<dbReference type="EC" id="2.7.-.-" evidence="2"/>
<dbReference type="OrthoDB" id="3806873at2"/>
<accession>C1BDQ2</accession>
<dbReference type="KEGG" id="rop:ROP_pROB02-00920"/>
<reference evidence="2 3" key="1">
    <citation type="journal article" date="2005" name="J. Biosci. Bioeng.">
        <title>Isolation and characterization of benzene-tolerant Rhodococcus opacus strains.</title>
        <authorList>
            <person name="Na K.S."/>
            <person name="Kuroda A."/>
            <person name="Takiguchi N."/>
            <person name="Ikeda T."/>
            <person name="Ohtake H."/>
            <person name="Kato J."/>
        </authorList>
    </citation>
    <scope>NUCLEOTIDE SEQUENCE [LARGE SCALE GENOMIC DNA]</scope>
    <source>
        <strain evidence="2 3">B4</strain>
        <plasmid evidence="2">pROB02</plasmid>
    </source>
</reference>
<organism evidence="2 3">
    <name type="scientific">Rhodococcus opacus (strain B4)</name>
    <dbReference type="NCBI Taxonomy" id="632772"/>
    <lineage>
        <taxon>Bacteria</taxon>
        <taxon>Bacillati</taxon>
        <taxon>Actinomycetota</taxon>
        <taxon>Actinomycetes</taxon>
        <taxon>Mycobacteriales</taxon>
        <taxon>Nocardiaceae</taxon>
        <taxon>Rhodococcus</taxon>
    </lineage>
</organism>
<sequence>MDDSEIGERIEELLRVSITGARDVRADGVERVFGGNARRAWASTVRWTDQSGASRSESVIMLSRTNGSQVDADPKWEFGVLSALGHSATRAPRAFALDADGSVVGAPSILLERMPGRADPLGFLRSEDREGGRKLTLDLARAAAELHSSDWEGLGLGDILASGPTDRSPLAQIESWEAQFRTSRMEPHPALGYVFGWLRENLPEPTQISVVHGDFRPGNFLYQDNIVIALLDWEMAHLGDPVEDLAWAYRALWSPEGFVGLEEFVRSYEEFGGPKVTEHALRFYRVFSEVKFATISLKASRSFADGVSGNLRLADRAATVTASLKRSLNWIADDGKGWAWC</sequence>